<evidence type="ECO:0000256" key="1">
    <source>
        <dbReference type="ARBA" id="ARBA00004651"/>
    </source>
</evidence>
<evidence type="ECO:0000256" key="7">
    <source>
        <dbReference type="ARBA" id="ARBA00023136"/>
    </source>
</evidence>
<gene>
    <name evidence="10" type="ORF">LHA35_12080</name>
</gene>
<sequence length="507" mass="54363">MSATAEPQGGLFTISGRQWLILLMVQLANLLFGMTITLANLVLPEVRGAVSATQDEISWVITLNLAATAVATPMTGWLAGRLGWRSLMFGTVLGFTLASLACGLATSLDQLILARVAQGAFGAPIMPLGQAVLLGTFPKHLHSTALVVWGVGAVFGPVLGPILGAMATEAWNWRAAFFMIVPPGICTLVCIWFALRDHTSQSSTRFDWTGFLALSVALIAAQLVLDRGQRMDWFDSPTIIACCVMGALALWIFVAHCLTTEHPFLNPRLLLDRNFSVGLLISLVMGMLAFTSLSLFPTLLHDLRGYPHNAIGLLIAARGMGNWLAFLVVIQFTSVAPRLAIATGLALQAASAFWMAQFDINLTESDIFWSHLLQGFGQSIAFTPMAVMAFSTLPSHQVTEGSAVFTLMRNFGSSLFVSLSVLVLIRTTAMSYSEMTSLVSPYNEALALPGLPSQWDIGSTSGLLRLSNEILRQASMIGYINAFHLMAFTAAAAVPLAGLMGARPKAP</sequence>
<dbReference type="AlphaFoldDB" id="A0A9X1LAS2"/>
<accession>A0A9X1LAS2</accession>
<evidence type="ECO:0000256" key="5">
    <source>
        <dbReference type="ARBA" id="ARBA00022692"/>
    </source>
</evidence>
<feature type="transmembrane region" description="Helical" evidence="8">
    <location>
        <begin position="112"/>
        <end position="134"/>
    </location>
</feature>
<feature type="transmembrane region" description="Helical" evidence="8">
    <location>
        <begin position="279"/>
        <end position="299"/>
    </location>
</feature>
<feature type="transmembrane region" description="Helical" evidence="8">
    <location>
        <begin position="59"/>
        <end position="80"/>
    </location>
</feature>
<evidence type="ECO:0000256" key="3">
    <source>
        <dbReference type="ARBA" id="ARBA00022448"/>
    </source>
</evidence>
<evidence type="ECO:0000256" key="2">
    <source>
        <dbReference type="ARBA" id="ARBA00008537"/>
    </source>
</evidence>
<feature type="transmembrane region" description="Helical" evidence="8">
    <location>
        <begin position="87"/>
        <end position="106"/>
    </location>
</feature>
<dbReference type="InterPro" id="IPR020846">
    <property type="entry name" value="MFS_dom"/>
</dbReference>
<dbReference type="InterPro" id="IPR011701">
    <property type="entry name" value="MFS"/>
</dbReference>
<proteinExistence type="inferred from homology"/>
<dbReference type="RefSeq" id="WP_226608525.1">
    <property type="nucleotide sequence ID" value="NZ_JAJAQI010000016.1"/>
</dbReference>
<evidence type="ECO:0000256" key="4">
    <source>
        <dbReference type="ARBA" id="ARBA00022475"/>
    </source>
</evidence>
<keyword evidence="4" id="KW-1003">Cell membrane</keyword>
<dbReference type="Pfam" id="PF07690">
    <property type="entry name" value="MFS_1"/>
    <property type="match status" value="1"/>
</dbReference>
<feature type="domain" description="Major facilitator superfamily (MFS) profile" evidence="9">
    <location>
        <begin position="21"/>
        <end position="505"/>
    </location>
</feature>
<reference evidence="10" key="1">
    <citation type="submission" date="2021-10" db="EMBL/GenBank/DDBJ databases">
        <title>Roseicella aerolatum sp. nov., isolated from aerosols of e-waste dismantling site.</title>
        <authorList>
            <person name="Qin T."/>
        </authorList>
    </citation>
    <scope>NUCLEOTIDE SEQUENCE</scope>
    <source>
        <strain evidence="10">GB24</strain>
    </source>
</reference>
<feature type="transmembrane region" description="Helical" evidence="8">
    <location>
        <begin position="339"/>
        <end position="356"/>
    </location>
</feature>
<dbReference type="SUPFAM" id="SSF103473">
    <property type="entry name" value="MFS general substrate transporter"/>
    <property type="match status" value="1"/>
</dbReference>
<dbReference type="PANTHER" id="PTHR42718:SF9">
    <property type="entry name" value="MAJOR FACILITATOR SUPERFAMILY MULTIDRUG TRANSPORTER MFSC"/>
    <property type="match status" value="1"/>
</dbReference>
<dbReference type="NCBIfam" id="TIGR00711">
    <property type="entry name" value="efflux_EmrB"/>
    <property type="match status" value="1"/>
</dbReference>
<dbReference type="GO" id="GO:0022857">
    <property type="term" value="F:transmembrane transporter activity"/>
    <property type="evidence" value="ECO:0007669"/>
    <property type="project" value="InterPro"/>
</dbReference>
<dbReference type="InterPro" id="IPR004638">
    <property type="entry name" value="EmrB-like"/>
</dbReference>
<keyword evidence="3" id="KW-0813">Transport</keyword>
<feature type="transmembrane region" description="Helical" evidence="8">
    <location>
        <begin position="411"/>
        <end position="432"/>
    </location>
</feature>
<evidence type="ECO:0000256" key="6">
    <source>
        <dbReference type="ARBA" id="ARBA00022989"/>
    </source>
</evidence>
<protein>
    <submittedName>
        <fullName evidence="10">DHA2 family efflux MFS transporter permease subunit</fullName>
    </submittedName>
</protein>
<feature type="transmembrane region" description="Helical" evidence="8">
    <location>
        <begin position="146"/>
        <end position="167"/>
    </location>
</feature>
<evidence type="ECO:0000259" key="9">
    <source>
        <dbReference type="PROSITE" id="PS50850"/>
    </source>
</evidence>
<evidence type="ECO:0000313" key="10">
    <source>
        <dbReference type="EMBL" id="MCB4822475.1"/>
    </source>
</evidence>
<comment type="subcellular location">
    <subcellularLocation>
        <location evidence="1">Cell membrane</location>
        <topology evidence="1">Multi-pass membrane protein</topology>
    </subcellularLocation>
</comment>
<comment type="caution">
    <text evidence="10">The sequence shown here is derived from an EMBL/GenBank/DDBJ whole genome shotgun (WGS) entry which is preliminary data.</text>
</comment>
<feature type="transmembrane region" description="Helical" evidence="8">
    <location>
        <begin position="237"/>
        <end position="258"/>
    </location>
</feature>
<keyword evidence="5 8" id="KW-0812">Transmembrane</keyword>
<evidence type="ECO:0000313" key="11">
    <source>
        <dbReference type="Proteomes" id="UP001139311"/>
    </source>
</evidence>
<feature type="transmembrane region" description="Helical" evidence="8">
    <location>
        <begin position="311"/>
        <end position="332"/>
    </location>
</feature>
<keyword evidence="7 8" id="KW-0472">Membrane</keyword>
<dbReference type="Proteomes" id="UP001139311">
    <property type="component" value="Unassembled WGS sequence"/>
</dbReference>
<evidence type="ECO:0000256" key="8">
    <source>
        <dbReference type="SAM" id="Phobius"/>
    </source>
</evidence>
<name>A0A9X1LAS2_9PROT</name>
<feature type="transmembrane region" description="Helical" evidence="8">
    <location>
        <begin position="476"/>
        <end position="499"/>
    </location>
</feature>
<dbReference type="InterPro" id="IPR036259">
    <property type="entry name" value="MFS_trans_sf"/>
</dbReference>
<dbReference type="EMBL" id="JAJAQI010000016">
    <property type="protein sequence ID" value="MCB4822475.1"/>
    <property type="molecule type" value="Genomic_DNA"/>
</dbReference>
<dbReference type="PANTHER" id="PTHR42718">
    <property type="entry name" value="MAJOR FACILITATOR SUPERFAMILY MULTIDRUG TRANSPORTER MFSC"/>
    <property type="match status" value="1"/>
</dbReference>
<feature type="transmembrane region" description="Helical" evidence="8">
    <location>
        <begin position="173"/>
        <end position="194"/>
    </location>
</feature>
<feature type="transmembrane region" description="Helical" evidence="8">
    <location>
        <begin position="20"/>
        <end position="39"/>
    </location>
</feature>
<organism evidence="10 11">
    <name type="scientific">Roseicella aerolata</name>
    <dbReference type="NCBI Taxonomy" id="2883479"/>
    <lineage>
        <taxon>Bacteria</taxon>
        <taxon>Pseudomonadati</taxon>
        <taxon>Pseudomonadota</taxon>
        <taxon>Alphaproteobacteria</taxon>
        <taxon>Acetobacterales</taxon>
        <taxon>Roseomonadaceae</taxon>
        <taxon>Roseicella</taxon>
    </lineage>
</organism>
<keyword evidence="11" id="KW-1185">Reference proteome</keyword>
<dbReference type="PROSITE" id="PS50850">
    <property type="entry name" value="MFS"/>
    <property type="match status" value="1"/>
</dbReference>
<dbReference type="GO" id="GO:0005886">
    <property type="term" value="C:plasma membrane"/>
    <property type="evidence" value="ECO:0007669"/>
    <property type="project" value="UniProtKB-SubCell"/>
</dbReference>
<comment type="similarity">
    <text evidence="2">Belongs to the major facilitator superfamily. EmrB family.</text>
</comment>
<dbReference type="Gene3D" id="1.20.1250.20">
    <property type="entry name" value="MFS general substrate transporter like domains"/>
    <property type="match status" value="1"/>
</dbReference>
<keyword evidence="6 8" id="KW-1133">Transmembrane helix</keyword>
<feature type="transmembrane region" description="Helical" evidence="8">
    <location>
        <begin position="206"/>
        <end position="225"/>
    </location>
</feature>